<feature type="chain" id="PRO_5040803540" evidence="1">
    <location>
        <begin position="26"/>
        <end position="138"/>
    </location>
</feature>
<sequence length="138" mass="15215">MSLATLIILLVVLATLQTNILQVLAIPVPPGGQALLEYANNREPFNPTDIEMMKALESYAESLDSETAAKLLSPKKGNGLTNIKRGLLLLIGDTDRQVNDPTNNITDFLDWINISQWLNNAYLSIKDQSFNIGLYAQV</sequence>
<feature type="signal peptide" evidence="1">
    <location>
        <begin position="1"/>
        <end position="25"/>
    </location>
</feature>
<reference evidence="2" key="1">
    <citation type="submission" date="2022-07" db="EMBL/GenBank/DDBJ databases">
        <title>Phylogenomic reconstructions and comparative analyses of Kickxellomycotina fungi.</title>
        <authorList>
            <person name="Reynolds N.K."/>
            <person name="Stajich J.E."/>
            <person name="Barry K."/>
            <person name="Grigoriev I.V."/>
            <person name="Crous P."/>
            <person name="Smith M.E."/>
        </authorList>
    </citation>
    <scope>NUCLEOTIDE SEQUENCE</scope>
    <source>
        <strain evidence="2">NBRC 100468</strain>
    </source>
</reference>
<evidence type="ECO:0000256" key="1">
    <source>
        <dbReference type="SAM" id="SignalP"/>
    </source>
</evidence>
<keyword evidence="1" id="KW-0732">Signal</keyword>
<keyword evidence="3" id="KW-1185">Reference proteome</keyword>
<evidence type="ECO:0000313" key="2">
    <source>
        <dbReference type="EMBL" id="KAJ1919616.1"/>
    </source>
</evidence>
<dbReference type="AlphaFoldDB" id="A0A9W7ZZ38"/>
<organism evidence="2 3">
    <name type="scientific">Mycoemilia scoparia</name>
    <dbReference type="NCBI Taxonomy" id="417184"/>
    <lineage>
        <taxon>Eukaryota</taxon>
        <taxon>Fungi</taxon>
        <taxon>Fungi incertae sedis</taxon>
        <taxon>Zoopagomycota</taxon>
        <taxon>Kickxellomycotina</taxon>
        <taxon>Kickxellomycetes</taxon>
        <taxon>Kickxellales</taxon>
        <taxon>Kickxellaceae</taxon>
        <taxon>Mycoemilia</taxon>
    </lineage>
</organism>
<evidence type="ECO:0000313" key="3">
    <source>
        <dbReference type="Proteomes" id="UP001150538"/>
    </source>
</evidence>
<dbReference type="Proteomes" id="UP001150538">
    <property type="component" value="Unassembled WGS sequence"/>
</dbReference>
<comment type="caution">
    <text evidence="2">The sequence shown here is derived from an EMBL/GenBank/DDBJ whole genome shotgun (WGS) entry which is preliminary data.</text>
</comment>
<protein>
    <submittedName>
        <fullName evidence="2">Uncharacterized protein</fullName>
    </submittedName>
</protein>
<proteinExistence type="predicted"/>
<dbReference type="EMBL" id="JANBPU010000024">
    <property type="protein sequence ID" value="KAJ1919616.1"/>
    <property type="molecule type" value="Genomic_DNA"/>
</dbReference>
<name>A0A9W7ZZ38_9FUNG</name>
<gene>
    <name evidence="2" type="ORF">H4219_001864</name>
</gene>
<accession>A0A9W7ZZ38</accession>